<evidence type="ECO:0000313" key="10">
    <source>
        <dbReference type="EMBL" id="PWZ02793.1"/>
    </source>
</evidence>
<dbReference type="PANTHER" id="PTHR31297:SF42">
    <property type="entry name" value="GLYCOSIDE HYDROLASE FAMILY 5 DOMAIN-CONTAINING PROTEIN"/>
    <property type="match status" value="1"/>
</dbReference>
<dbReference type="GO" id="GO:0009986">
    <property type="term" value="C:cell surface"/>
    <property type="evidence" value="ECO:0007669"/>
    <property type="project" value="TreeGrafter"/>
</dbReference>
<proteinExistence type="inferred from homology"/>
<gene>
    <name evidence="10" type="ORF">BCV70DRAFT_156193</name>
</gene>
<dbReference type="InterPro" id="IPR017853">
    <property type="entry name" value="GH"/>
</dbReference>
<dbReference type="FunCoup" id="A0A317XYE5">
    <property type="interactions" value="19"/>
</dbReference>
<keyword evidence="4" id="KW-0961">Cell wall biogenesis/degradation</keyword>
<dbReference type="PANTHER" id="PTHR31297">
    <property type="entry name" value="GLUCAN ENDO-1,6-BETA-GLUCOSIDASE B"/>
    <property type="match status" value="1"/>
</dbReference>
<dbReference type="GO" id="GO:0009251">
    <property type="term" value="P:glucan catabolic process"/>
    <property type="evidence" value="ECO:0007669"/>
    <property type="project" value="TreeGrafter"/>
</dbReference>
<evidence type="ECO:0000259" key="9">
    <source>
        <dbReference type="Pfam" id="PF00150"/>
    </source>
</evidence>
<evidence type="ECO:0000256" key="8">
    <source>
        <dbReference type="SAM" id="SignalP"/>
    </source>
</evidence>
<evidence type="ECO:0000256" key="1">
    <source>
        <dbReference type="ARBA" id="ARBA00005641"/>
    </source>
</evidence>
<dbReference type="Gene3D" id="3.20.20.80">
    <property type="entry name" value="Glycosidases"/>
    <property type="match status" value="1"/>
</dbReference>
<dbReference type="OrthoDB" id="62120at2759"/>
<dbReference type="EMBL" id="KZ819188">
    <property type="protein sequence ID" value="PWZ02793.1"/>
    <property type="molecule type" value="Genomic_DNA"/>
</dbReference>
<keyword evidence="8" id="KW-0732">Signal</keyword>
<dbReference type="Proteomes" id="UP000246740">
    <property type="component" value="Unassembled WGS sequence"/>
</dbReference>
<evidence type="ECO:0000256" key="3">
    <source>
        <dbReference type="ARBA" id="ARBA00023295"/>
    </source>
</evidence>
<dbReference type="GO" id="GO:0071555">
    <property type="term" value="P:cell wall organization"/>
    <property type="evidence" value="ECO:0007669"/>
    <property type="project" value="UniProtKB-KW"/>
</dbReference>
<dbReference type="InterPro" id="IPR050386">
    <property type="entry name" value="Glycosyl_hydrolase_5"/>
</dbReference>
<evidence type="ECO:0000313" key="11">
    <source>
        <dbReference type="Proteomes" id="UP000246740"/>
    </source>
</evidence>
<evidence type="ECO:0000256" key="6">
    <source>
        <dbReference type="ARBA" id="ARBA00038929"/>
    </source>
</evidence>
<comment type="similarity">
    <text evidence="1 7">Belongs to the glycosyl hydrolase 5 (cellulase A) family.</text>
</comment>
<dbReference type="SUPFAM" id="SSF51445">
    <property type="entry name" value="(Trans)glycosidases"/>
    <property type="match status" value="1"/>
</dbReference>
<protein>
    <recommendedName>
        <fullName evidence="6">glucan 1,3-beta-glucosidase</fullName>
        <ecNumber evidence="6">3.2.1.58</ecNumber>
    </recommendedName>
</protein>
<dbReference type="FunFam" id="3.20.20.80:FF:000033">
    <property type="entry name" value="Glucan 1,3-beta-glucosidase A"/>
    <property type="match status" value="1"/>
</dbReference>
<reference evidence="10 11" key="1">
    <citation type="journal article" date="2018" name="Mol. Biol. Evol.">
        <title>Broad Genomic Sampling Reveals a Smut Pathogenic Ancestry of the Fungal Clade Ustilaginomycotina.</title>
        <authorList>
            <person name="Kijpornyongpan T."/>
            <person name="Mondo S.J."/>
            <person name="Barry K."/>
            <person name="Sandor L."/>
            <person name="Lee J."/>
            <person name="Lipzen A."/>
            <person name="Pangilinan J."/>
            <person name="LaButti K."/>
            <person name="Hainaut M."/>
            <person name="Henrissat B."/>
            <person name="Grigoriev I.V."/>
            <person name="Spatafora J.W."/>
            <person name="Aime M.C."/>
        </authorList>
    </citation>
    <scope>NUCLEOTIDE SEQUENCE [LARGE SCALE GENOMIC DNA]</scope>
    <source>
        <strain evidence="10 11">MCA 3645</strain>
    </source>
</reference>
<keyword evidence="2 7" id="KW-0378">Hydrolase</keyword>
<evidence type="ECO:0000256" key="4">
    <source>
        <dbReference type="ARBA" id="ARBA00023316"/>
    </source>
</evidence>
<name>A0A317XYE5_9BASI</name>
<comment type="catalytic activity">
    <reaction evidence="5">
        <text>Successive hydrolysis of beta-D-glucose units from the non-reducing ends of (1-&gt;3)-beta-D-glucans, releasing alpha-glucose.</text>
        <dbReference type="EC" id="3.2.1.58"/>
    </reaction>
</comment>
<dbReference type="STRING" id="1882483.A0A317XYE5"/>
<keyword evidence="3 7" id="KW-0326">Glycosidase</keyword>
<dbReference type="InterPro" id="IPR001547">
    <property type="entry name" value="Glyco_hydro_5"/>
</dbReference>
<dbReference type="Pfam" id="PF00150">
    <property type="entry name" value="Cellulase"/>
    <property type="match status" value="1"/>
</dbReference>
<feature type="chain" id="PRO_5016399428" description="glucan 1,3-beta-glucosidase" evidence="8">
    <location>
        <begin position="25"/>
        <end position="462"/>
    </location>
</feature>
<evidence type="ECO:0000256" key="5">
    <source>
        <dbReference type="ARBA" id="ARBA00036824"/>
    </source>
</evidence>
<organism evidence="10 11">
    <name type="scientific">Testicularia cyperi</name>
    <dbReference type="NCBI Taxonomy" id="1882483"/>
    <lineage>
        <taxon>Eukaryota</taxon>
        <taxon>Fungi</taxon>
        <taxon>Dikarya</taxon>
        <taxon>Basidiomycota</taxon>
        <taxon>Ustilaginomycotina</taxon>
        <taxon>Ustilaginomycetes</taxon>
        <taxon>Ustilaginales</taxon>
        <taxon>Anthracoideaceae</taxon>
        <taxon>Testicularia</taxon>
    </lineage>
</organism>
<keyword evidence="11" id="KW-1185">Reference proteome</keyword>
<accession>A0A317XYE5</accession>
<feature type="signal peptide" evidence="8">
    <location>
        <begin position="1"/>
        <end position="24"/>
    </location>
</feature>
<evidence type="ECO:0000256" key="2">
    <source>
        <dbReference type="ARBA" id="ARBA00022801"/>
    </source>
</evidence>
<feature type="domain" description="Glycoside hydrolase family 5" evidence="9">
    <location>
        <begin position="127"/>
        <end position="360"/>
    </location>
</feature>
<sequence>MLLRATLLPAVLSALTLLTQQVTAAPMSPFSSVDDDSRPVIRADADGLLMDPLLDARGEWIKNPRIVLESRQNPGFAYGSTKVRGVNIGGWLVAEPWITPSLFDNTGDNRVVDEYTFGQYVGDAYSRLEEHWATFYSEADFARIASAGLNHVRIPIGYWAFDTTAGEPYVHSNQAEYLERAIQWSRNYGLKVVIDLHGAPGSQNGFDNSGRKGAVNWPNQQSNADRAIGVIAEIAQRYAKYDGTVTSIELLNEPAGFVGDYLVTYTKNYYNSGYYAARGQFGNAAIMIHDAFMPLSSWSGYMQPPQYEQVLLDTHIYSVFSPSQVAMSQNDRLNYFCNMAGNIGTSDKNLYTIVGEWTTAPTDCARYLNGRGIGARYDGSYGQDSYYVGSCNGKTGDGSNFSESYKTFLRQMFETQISVYERGSGWIYWTWKTEEAADWDYQRGLEGGWITWNLNNRPNARC</sequence>
<evidence type="ECO:0000256" key="7">
    <source>
        <dbReference type="RuleBase" id="RU361153"/>
    </source>
</evidence>
<dbReference type="InParanoid" id="A0A317XYE5"/>
<dbReference type="EC" id="3.2.1.58" evidence="6"/>
<dbReference type="GO" id="GO:0004338">
    <property type="term" value="F:glucan exo-1,3-beta-glucosidase activity"/>
    <property type="evidence" value="ECO:0007669"/>
    <property type="project" value="UniProtKB-EC"/>
</dbReference>
<dbReference type="AlphaFoldDB" id="A0A317XYE5"/>
<dbReference type="GO" id="GO:0005576">
    <property type="term" value="C:extracellular region"/>
    <property type="evidence" value="ECO:0007669"/>
    <property type="project" value="TreeGrafter"/>
</dbReference>